<evidence type="ECO:0000313" key="2">
    <source>
        <dbReference type="Proteomes" id="UP000245464"/>
    </source>
</evidence>
<dbReference type="KEGG" id="ptrr:6348989"/>
<dbReference type="AlphaFoldDB" id="A0A834VRU0"/>
<dbReference type="GeneID" id="6348989"/>
<proteinExistence type="predicted"/>
<name>A0A834VRU0_9PLEO</name>
<organism evidence="1 2">
    <name type="scientific">Pyrenophora tritici-repentis</name>
    <dbReference type="NCBI Taxonomy" id="45151"/>
    <lineage>
        <taxon>Eukaryota</taxon>
        <taxon>Fungi</taxon>
        <taxon>Dikarya</taxon>
        <taxon>Ascomycota</taxon>
        <taxon>Pezizomycotina</taxon>
        <taxon>Dothideomycetes</taxon>
        <taxon>Pleosporomycetidae</taxon>
        <taxon>Pleosporales</taxon>
        <taxon>Pleosporineae</taxon>
        <taxon>Pleosporaceae</taxon>
        <taxon>Pyrenophora</taxon>
    </lineage>
</organism>
<comment type="caution">
    <text evidence="1">The sequence shown here is derived from an EMBL/GenBank/DDBJ whole genome shotgun (WGS) entry which is preliminary data.</text>
</comment>
<sequence>MAEYRNFGPGWNETARRDGNVTLVLSEDMYQGYDRVEKVFQYPFEGRFGNTAWIDGDL</sequence>
<dbReference type="RefSeq" id="XP_001941012.2">
    <property type="nucleotide sequence ID" value="XM_001940977.2"/>
</dbReference>
<protein>
    <submittedName>
        <fullName evidence="1">Uncharacterized protein</fullName>
    </submittedName>
</protein>
<evidence type="ECO:0000313" key="1">
    <source>
        <dbReference type="EMBL" id="KAF7573203.1"/>
    </source>
</evidence>
<dbReference type="Proteomes" id="UP000245464">
    <property type="component" value="Chromosome 3"/>
</dbReference>
<gene>
    <name evidence="1" type="ORF">PtrM4_081080</name>
</gene>
<dbReference type="EMBL" id="NQIK02000003">
    <property type="protein sequence ID" value="KAF7573203.1"/>
    <property type="molecule type" value="Genomic_DNA"/>
</dbReference>
<accession>A0A834VRU0</accession>
<reference evidence="1" key="1">
    <citation type="journal article" date="2018" name="BMC Genomics">
        <title>Comparative genomics of the wheat fungal pathogen Pyrenophora tritici-repentis reveals chromosomal variations and genome plasticity.</title>
        <authorList>
            <person name="Moolhuijzen P."/>
            <person name="See P.T."/>
            <person name="Hane J.K."/>
            <person name="Shi G."/>
            <person name="Liu Z."/>
            <person name="Oliver R.P."/>
            <person name="Moffat C.S."/>
        </authorList>
    </citation>
    <scope>NUCLEOTIDE SEQUENCE [LARGE SCALE GENOMIC DNA]</scope>
    <source>
        <strain evidence="1">M4</strain>
    </source>
</reference>